<sequence>MVMELLSLVATCRRDLLEIIIFRWKKIEMGKAKGGEGGEHVTERECKPHISGRGEDGKQNMREQEKKQTKTEPRADVGTWFHTARIKYAENRGTDAAEAKTRESSMKTWATSLAADRAAARAWAEATAAAAAATAAATVGFVPAADPATLRMRPERFSMMENFQMIALMGNETEGRQEGRNGRIETREQSREGGKEGRGRGCHRETRRR</sequence>
<feature type="region of interest" description="Disordered" evidence="1">
    <location>
        <begin position="47"/>
        <end position="74"/>
    </location>
</feature>
<feature type="compositionally biased region" description="Basic and acidic residues" evidence="1">
    <location>
        <begin position="173"/>
        <end position="209"/>
    </location>
</feature>
<feature type="region of interest" description="Disordered" evidence="1">
    <location>
        <begin position="170"/>
        <end position="209"/>
    </location>
</feature>
<evidence type="ECO:0000313" key="2">
    <source>
        <dbReference type="EMBL" id="OAE30542.1"/>
    </source>
</evidence>
<name>A0A176WDV0_MARPO</name>
<reference evidence="2" key="1">
    <citation type="submission" date="2016-03" db="EMBL/GenBank/DDBJ databases">
        <title>Mechanisms controlling the formation of the plant cell surface in tip-growing cells are functionally conserved among land plants.</title>
        <authorList>
            <person name="Honkanen S."/>
            <person name="Jones V.A."/>
            <person name="Morieri G."/>
            <person name="Champion C."/>
            <person name="Hetherington A.J."/>
            <person name="Kelly S."/>
            <person name="Saint-Marcoux D."/>
            <person name="Proust H."/>
            <person name="Prescott H."/>
            <person name="Dolan L."/>
        </authorList>
    </citation>
    <scope>NUCLEOTIDE SEQUENCE [LARGE SCALE GENOMIC DNA]</scope>
    <source>
        <tissue evidence="2">Whole gametophyte</tissue>
    </source>
</reference>
<organism evidence="2 3">
    <name type="scientific">Marchantia polymorpha subsp. ruderalis</name>
    <dbReference type="NCBI Taxonomy" id="1480154"/>
    <lineage>
        <taxon>Eukaryota</taxon>
        <taxon>Viridiplantae</taxon>
        <taxon>Streptophyta</taxon>
        <taxon>Embryophyta</taxon>
        <taxon>Marchantiophyta</taxon>
        <taxon>Marchantiopsida</taxon>
        <taxon>Marchantiidae</taxon>
        <taxon>Marchantiales</taxon>
        <taxon>Marchantiaceae</taxon>
        <taxon>Marchantia</taxon>
    </lineage>
</organism>
<proteinExistence type="predicted"/>
<evidence type="ECO:0000313" key="3">
    <source>
        <dbReference type="Proteomes" id="UP000077202"/>
    </source>
</evidence>
<keyword evidence="3" id="KW-1185">Reference proteome</keyword>
<dbReference type="EMBL" id="LVLJ01001301">
    <property type="protein sequence ID" value="OAE30542.1"/>
    <property type="molecule type" value="Genomic_DNA"/>
</dbReference>
<accession>A0A176WDV0</accession>
<evidence type="ECO:0000256" key="1">
    <source>
        <dbReference type="SAM" id="MobiDB-lite"/>
    </source>
</evidence>
<comment type="caution">
    <text evidence="2">The sequence shown here is derived from an EMBL/GenBank/DDBJ whole genome shotgun (WGS) entry which is preliminary data.</text>
</comment>
<protein>
    <submittedName>
        <fullName evidence="2">Uncharacterized protein</fullName>
    </submittedName>
</protein>
<dbReference type="Proteomes" id="UP000077202">
    <property type="component" value="Unassembled WGS sequence"/>
</dbReference>
<gene>
    <name evidence="2" type="ORF">AXG93_977s1280</name>
</gene>
<dbReference type="AlphaFoldDB" id="A0A176WDV0"/>